<dbReference type="AlphaFoldDB" id="A0A5B7FKY7"/>
<gene>
    <name evidence="1" type="ORF">E2C01_039282</name>
</gene>
<evidence type="ECO:0000313" key="1">
    <source>
        <dbReference type="EMBL" id="MPC45578.1"/>
    </source>
</evidence>
<dbReference type="EMBL" id="VSRR010006794">
    <property type="protein sequence ID" value="MPC45578.1"/>
    <property type="molecule type" value="Genomic_DNA"/>
</dbReference>
<organism evidence="1 2">
    <name type="scientific">Portunus trituberculatus</name>
    <name type="common">Swimming crab</name>
    <name type="synonym">Neptunus trituberculatus</name>
    <dbReference type="NCBI Taxonomy" id="210409"/>
    <lineage>
        <taxon>Eukaryota</taxon>
        <taxon>Metazoa</taxon>
        <taxon>Ecdysozoa</taxon>
        <taxon>Arthropoda</taxon>
        <taxon>Crustacea</taxon>
        <taxon>Multicrustacea</taxon>
        <taxon>Malacostraca</taxon>
        <taxon>Eumalacostraca</taxon>
        <taxon>Eucarida</taxon>
        <taxon>Decapoda</taxon>
        <taxon>Pleocyemata</taxon>
        <taxon>Brachyura</taxon>
        <taxon>Eubrachyura</taxon>
        <taxon>Portunoidea</taxon>
        <taxon>Portunidae</taxon>
        <taxon>Portuninae</taxon>
        <taxon>Portunus</taxon>
    </lineage>
</organism>
<keyword evidence="2" id="KW-1185">Reference proteome</keyword>
<comment type="caution">
    <text evidence="1">The sequence shown here is derived from an EMBL/GenBank/DDBJ whole genome shotgun (WGS) entry which is preliminary data.</text>
</comment>
<protein>
    <submittedName>
        <fullName evidence="1">Uncharacterized protein</fullName>
    </submittedName>
</protein>
<reference evidence="1 2" key="1">
    <citation type="submission" date="2019-05" db="EMBL/GenBank/DDBJ databases">
        <title>Another draft genome of Portunus trituberculatus and its Hox gene families provides insights of decapod evolution.</title>
        <authorList>
            <person name="Jeong J.-H."/>
            <person name="Song I."/>
            <person name="Kim S."/>
            <person name="Choi T."/>
            <person name="Kim D."/>
            <person name="Ryu S."/>
            <person name="Kim W."/>
        </authorList>
    </citation>
    <scope>NUCLEOTIDE SEQUENCE [LARGE SCALE GENOMIC DNA]</scope>
    <source>
        <tissue evidence="1">Muscle</tissue>
    </source>
</reference>
<dbReference type="Proteomes" id="UP000324222">
    <property type="component" value="Unassembled WGS sequence"/>
</dbReference>
<name>A0A5B7FKY7_PORTR</name>
<proteinExistence type="predicted"/>
<sequence>MAEATCRVYILPTLGNPSMHKSGPTCAVLHSKLQCQVDYLRLTASNLYISYTPVSSKSINLQLATQHLNKADTSLRL</sequence>
<accession>A0A5B7FKY7</accession>
<evidence type="ECO:0000313" key="2">
    <source>
        <dbReference type="Proteomes" id="UP000324222"/>
    </source>
</evidence>